<evidence type="ECO:0000259" key="10">
    <source>
        <dbReference type="PROSITE" id="PS50893"/>
    </source>
</evidence>
<dbReference type="InterPro" id="IPR003593">
    <property type="entry name" value="AAA+_ATPase"/>
</dbReference>
<evidence type="ECO:0000256" key="5">
    <source>
        <dbReference type="ARBA" id="ARBA00022840"/>
    </source>
</evidence>
<dbReference type="RefSeq" id="WP_348520031.1">
    <property type="nucleotide sequence ID" value="NZ_BSUL01000001.1"/>
</dbReference>
<keyword evidence="4" id="KW-0547">Nucleotide-binding</keyword>
<dbReference type="EC" id="7.6.2.9" evidence="9"/>
<reference evidence="11 12" key="1">
    <citation type="journal article" date="2014" name="Int. J. Syst. Evol. Microbiol.">
        <title>Complete genome sequence of Corynebacterium casei LMG S-19264T (=DSM 44701T), isolated from a smear-ripened cheese.</title>
        <authorList>
            <consortium name="US DOE Joint Genome Institute (JGI-PGF)"/>
            <person name="Walter F."/>
            <person name="Albersmeier A."/>
            <person name="Kalinowski J."/>
            <person name="Ruckert C."/>
        </authorList>
    </citation>
    <scope>NUCLEOTIDE SEQUENCE [LARGE SCALE GENOMIC DNA]</scope>
    <source>
        <strain evidence="11 12">NBRC 112289</strain>
    </source>
</reference>
<gene>
    <name evidence="11" type="ORF">GCM10025874_29390</name>
</gene>
<comment type="caution">
    <text evidence="11">The sequence shown here is derived from an EMBL/GenBank/DDBJ whole genome shotgun (WGS) entry which is preliminary data.</text>
</comment>
<evidence type="ECO:0000256" key="7">
    <source>
        <dbReference type="ARBA" id="ARBA00023065"/>
    </source>
</evidence>
<dbReference type="Pfam" id="PF00005">
    <property type="entry name" value="ABC_tran"/>
    <property type="match status" value="1"/>
</dbReference>
<dbReference type="GO" id="GO:0015408">
    <property type="term" value="F:ABC-type ferric iron transporter activity"/>
    <property type="evidence" value="ECO:0007669"/>
    <property type="project" value="InterPro"/>
</dbReference>
<dbReference type="CDD" id="cd03259">
    <property type="entry name" value="ABC_Carb_Solutes_like"/>
    <property type="match status" value="1"/>
</dbReference>
<protein>
    <recommendedName>
        <fullName evidence="9">ABC-type quaternary amine transporter</fullName>
        <ecNumber evidence="9">7.6.2.9</ecNumber>
    </recommendedName>
</protein>
<evidence type="ECO:0000256" key="3">
    <source>
        <dbReference type="ARBA" id="ARBA00022496"/>
    </source>
</evidence>
<evidence type="ECO:0000256" key="6">
    <source>
        <dbReference type="ARBA" id="ARBA00023004"/>
    </source>
</evidence>
<sequence length="241" mass="25489">MQPALRLDAISVDFGGRTVLDGIDLAVDPGQVLALLGPSGSGKSTLLRVIAGFEDRYTGTVSSAGTRIDGVPPHRRGFALLFQEGQLFPHRDVAGNIGYPMRLRRIDRARTAERIAELLELVGLAGFERRDVSTLSGGEQQRVALARALAAEPRLLLLDEPLSALDRELRERLAGDLRRILTSTGTSAVFVTHDHGEAAVLADRVAVLRAGRIGAYGPTGEVLAGLAAGPGEGRDRDGASG</sequence>
<dbReference type="PANTHER" id="PTHR42781">
    <property type="entry name" value="SPERMIDINE/PUTRESCINE IMPORT ATP-BINDING PROTEIN POTA"/>
    <property type="match status" value="1"/>
</dbReference>
<evidence type="ECO:0000256" key="1">
    <source>
        <dbReference type="ARBA" id="ARBA00022448"/>
    </source>
</evidence>
<dbReference type="GO" id="GO:0016887">
    <property type="term" value="F:ATP hydrolysis activity"/>
    <property type="evidence" value="ECO:0007669"/>
    <property type="project" value="InterPro"/>
</dbReference>
<dbReference type="SUPFAM" id="SSF52540">
    <property type="entry name" value="P-loop containing nucleoside triphosphate hydrolases"/>
    <property type="match status" value="1"/>
</dbReference>
<keyword evidence="1" id="KW-0813">Transport</keyword>
<dbReference type="SMART" id="SM00382">
    <property type="entry name" value="AAA"/>
    <property type="match status" value="1"/>
</dbReference>
<dbReference type="EMBL" id="BSUL01000001">
    <property type="protein sequence ID" value="GMA29686.1"/>
    <property type="molecule type" value="Genomic_DNA"/>
</dbReference>
<dbReference type="InterPro" id="IPR050093">
    <property type="entry name" value="ABC_SmlMolc_Importer"/>
</dbReference>
<dbReference type="InterPro" id="IPR017871">
    <property type="entry name" value="ABC_transporter-like_CS"/>
</dbReference>
<feature type="domain" description="ABC transporter" evidence="10">
    <location>
        <begin position="5"/>
        <end position="235"/>
    </location>
</feature>
<keyword evidence="5" id="KW-0067">ATP-binding</keyword>
<dbReference type="Gene3D" id="3.40.50.300">
    <property type="entry name" value="P-loop containing nucleotide triphosphate hydrolases"/>
    <property type="match status" value="1"/>
</dbReference>
<dbReference type="PROSITE" id="PS00211">
    <property type="entry name" value="ABC_TRANSPORTER_1"/>
    <property type="match status" value="1"/>
</dbReference>
<evidence type="ECO:0000256" key="4">
    <source>
        <dbReference type="ARBA" id="ARBA00022741"/>
    </source>
</evidence>
<keyword evidence="3" id="KW-0410">Iron transport</keyword>
<dbReference type="InterPro" id="IPR003439">
    <property type="entry name" value="ABC_transporter-like_ATP-bd"/>
</dbReference>
<dbReference type="InterPro" id="IPR015853">
    <property type="entry name" value="ABC_transpr_FbpC"/>
</dbReference>
<name>A0AA37XC84_9MICO</name>
<keyword evidence="2" id="KW-1003">Cell membrane</keyword>
<dbReference type="GO" id="GO:0005524">
    <property type="term" value="F:ATP binding"/>
    <property type="evidence" value="ECO:0007669"/>
    <property type="project" value="UniProtKB-KW"/>
</dbReference>
<dbReference type="FunFam" id="3.40.50.300:FF:000425">
    <property type="entry name" value="Probable ABC transporter, ATP-binding subunit"/>
    <property type="match status" value="1"/>
</dbReference>
<organism evidence="11 12">
    <name type="scientific">Arenivirga flava</name>
    <dbReference type="NCBI Taxonomy" id="1930060"/>
    <lineage>
        <taxon>Bacteria</taxon>
        <taxon>Bacillati</taxon>
        <taxon>Actinomycetota</taxon>
        <taxon>Actinomycetes</taxon>
        <taxon>Micrococcales</taxon>
        <taxon>Microbacteriaceae</taxon>
        <taxon>Arenivirga</taxon>
    </lineage>
</organism>
<accession>A0AA37XC84</accession>
<keyword evidence="7" id="KW-0406">Ion transport</keyword>
<dbReference type="InterPro" id="IPR027417">
    <property type="entry name" value="P-loop_NTPase"/>
</dbReference>
<evidence type="ECO:0000313" key="11">
    <source>
        <dbReference type="EMBL" id="GMA29686.1"/>
    </source>
</evidence>
<keyword evidence="8" id="KW-0472">Membrane</keyword>
<dbReference type="AlphaFoldDB" id="A0AA37XC84"/>
<evidence type="ECO:0000256" key="9">
    <source>
        <dbReference type="ARBA" id="ARBA00066388"/>
    </source>
</evidence>
<dbReference type="GO" id="GO:0016020">
    <property type="term" value="C:membrane"/>
    <property type="evidence" value="ECO:0007669"/>
    <property type="project" value="InterPro"/>
</dbReference>
<dbReference type="PANTHER" id="PTHR42781:SF4">
    <property type="entry name" value="SPERMIDINE_PUTRESCINE IMPORT ATP-BINDING PROTEIN POTA"/>
    <property type="match status" value="1"/>
</dbReference>
<proteinExistence type="predicted"/>
<dbReference type="PROSITE" id="PS50893">
    <property type="entry name" value="ABC_TRANSPORTER_2"/>
    <property type="match status" value="1"/>
</dbReference>
<keyword evidence="12" id="KW-1185">Reference proteome</keyword>
<keyword evidence="6" id="KW-0408">Iron</keyword>
<evidence type="ECO:0000313" key="12">
    <source>
        <dbReference type="Proteomes" id="UP001157160"/>
    </source>
</evidence>
<evidence type="ECO:0000256" key="8">
    <source>
        <dbReference type="ARBA" id="ARBA00023136"/>
    </source>
</evidence>
<dbReference type="Proteomes" id="UP001157160">
    <property type="component" value="Unassembled WGS sequence"/>
</dbReference>
<evidence type="ECO:0000256" key="2">
    <source>
        <dbReference type="ARBA" id="ARBA00022475"/>
    </source>
</evidence>
<dbReference type="GO" id="GO:0015418">
    <property type="term" value="F:ABC-type quaternary ammonium compound transporting activity"/>
    <property type="evidence" value="ECO:0007669"/>
    <property type="project" value="UniProtKB-EC"/>
</dbReference>